<dbReference type="InterPro" id="IPR010982">
    <property type="entry name" value="Lambda_DNA-bd_dom_sf"/>
</dbReference>
<dbReference type="PANTHER" id="PTHR30146:SF109">
    <property type="entry name" value="HTH-TYPE TRANSCRIPTIONAL REGULATOR GALS"/>
    <property type="match status" value="1"/>
</dbReference>
<name>A0A6M1TFH4_9BACT</name>
<evidence type="ECO:0000313" key="5">
    <source>
        <dbReference type="EMBL" id="NGP88882.1"/>
    </source>
</evidence>
<dbReference type="GO" id="GO:0003700">
    <property type="term" value="F:DNA-binding transcription factor activity"/>
    <property type="evidence" value="ECO:0007669"/>
    <property type="project" value="TreeGrafter"/>
</dbReference>
<proteinExistence type="predicted"/>
<dbReference type="Pfam" id="PF00356">
    <property type="entry name" value="LacI"/>
    <property type="match status" value="1"/>
</dbReference>
<evidence type="ECO:0000256" key="2">
    <source>
        <dbReference type="ARBA" id="ARBA00023125"/>
    </source>
</evidence>
<sequence length="332" mass="36967">MKVTLKDIAEDTGYSISTISRALNGLDKTSTKAKREILKSARKLNYPLHNKIDSATATGDLNVMLITGVEIGEFYASFFNGINNAASREKVRLSLTSLENEIPDLQEIANNIEEQSYNGLIINTPRFSTAQYRKLKEALPDDFPVISNEVLDNQIFDTVGFDNYSAGNLVAKHFEDRGYTTCGIIRGPSEKTAARLRGHGFTDYINGVEDMEILLEAEGNYSFDSGVQAFQAFEQLEEKPSAIFSANDNMCKAFMKEAMLEGYTFPDDIAIVGFDDLPMCRNHRPTISSVHTDYELLGKVSIQKMKEMLANPEDPKTLLSLVPVELNVRESS</sequence>
<dbReference type="InterPro" id="IPR000843">
    <property type="entry name" value="HTH_LacI"/>
</dbReference>
<dbReference type="Gene3D" id="1.10.260.40">
    <property type="entry name" value="lambda repressor-like DNA-binding domains"/>
    <property type="match status" value="1"/>
</dbReference>
<dbReference type="EMBL" id="JAALLS010000013">
    <property type="protein sequence ID" value="NGP88882.1"/>
    <property type="molecule type" value="Genomic_DNA"/>
</dbReference>
<dbReference type="InterPro" id="IPR028082">
    <property type="entry name" value="Peripla_BP_I"/>
</dbReference>
<dbReference type="PANTHER" id="PTHR30146">
    <property type="entry name" value="LACI-RELATED TRANSCRIPTIONAL REPRESSOR"/>
    <property type="match status" value="1"/>
</dbReference>
<dbReference type="SUPFAM" id="SSF47413">
    <property type="entry name" value="lambda repressor-like DNA-binding domains"/>
    <property type="match status" value="1"/>
</dbReference>
<dbReference type="Pfam" id="PF13377">
    <property type="entry name" value="Peripla_BP_3"/>
    <property type="match status" value="1"/>
</dbReference>
<evidence type="ECO:0000259" key="4">
    <source>
        <dbReference type="PROSITE" id="PS50932"/>
    </source>
</evidence>
<dbReference type="SMART" id="SM00354">
    <property type="entry name" value="HTH_LACI"/>
    <property type="match status" value="1"/>
</dbReference>
<dbReference type="CDD" id="cd01392">
    <property type="entry name" value="HTH_LacI"/>
    <property type="match status" value="1"/>
</dbReference>
<dbReference type="Gene3D" id="3.40.50.2300">
    <property type="match status" value="2"/>
</dbReference>
<dbReference type="Proteomes" id="UP000479132">
    <property type="component" value="Unassembled WGS sequence"/>
</dbReference>
<comment type="caution">
    <text evidence="5">The sequence shown here is derived from an EMBL/GenBank/DDBJ whole genome shotgun (WGS) entry which is preliminary data.</text>
</comment>
<gene>
    <name evidence="5" type="ORF">G3569_10980</name>
</gene>
<dbReference type="AlphaFoldDB" id="A0A6M1TFH4"/>
<keyword evidence="2" id="KW-0238">DNA-binding</keyword>
<organism evidence="5 6">
    <name type="scientific">Fodinibius halophilus</name>
    <dbReference type="NCBI Taxonomy" id="1736908"/>
    <lineage>
        <taxon>Bacteria</taxon>
        <taxon>Pseudomonadati</taxon>
        <taxon>Balneolota</taxon>
        <taxon>Balneolia</taxon>
        <taxon>Balneolales</taxon>
        <taxon>Balneolaceae</taxon>
        <taxon>Fodinibius</taxon>
    </lineage>
</organism>
<accession>A0A6M1TFH4</accession>
<dbReference type="GO" id="GO:0000976">
    <property type="term" value="F:transcription cis-regulatory region binding"/>
    <property type="evidence" value="ECO:0007669"/>
    <property type="project" value="TreeGrafter"/>
</dbReference>
<dbReference type="SUPFAM" id="SSF53822">
    <property type="entry name" value="Periplasmic binding protein-like I"/>
    <property type="match status" value="1"/>
</dbReference>
<keyword evidence="3" id="KW-0804">Transcription</keyword>
<keyword evidence="6" id="KW-1185">Reference proteome</keyword>
<evidence type="ECO:0000256" key="1">
    <source>
        <dbReference type="ARBA" id="ARBA00023015"/>
    </source>
</evidence>
<dbReference type="PROSITE" id="PS50932">
    <property type="entry name" value="HTH_LACI_2"/>
    <property type="match status" value="1"/>
</dbReference>
<reference evidence="5 6" key="1">
    <citation type="submission" date="2020-02" db="EMBL/GenBank/DDBJ databases">
        <title>Aliifodinibius halophilus 2W32, complete genome.</title>
        <authorList>
            <person name="Li Y."/>
            <person name="Wu S."/>
        </authorList>
    </citation>
    <scope>NUCLEOTIDE SEQUENCE [LARGE SCALE GENOMIC DNA]</scope>
    <source>
        <strain evidence="5 6">2W32</strain>
    </source>
</reference>
<protein>
    <submittedName>
        <fullName evidence="5">LacI family transcriptional regulator</fullName>
    </submittedName>
</protein>
<dbReference type="RefSeq" id="WP_165269065.1">
    <property type="nucleotide sequence ID" value="NZ_JAALLS010000013.1"/>
</dbReference>
<feature type="domain" description="HTH lacI-type" evidence="4">
    <location>
        <begin position="3"/>
        <end position="46"/>
    </location>
</feature>
<keyword evidence="1" id="KW-0805">Transcription regulation</keyword>
<evidence type="ECO:0000313" key="6">
    <source>
        <dbReference type="Proteomes" id="UP000479132"/>
    </source>
</evidence>
<dbReference type="CDD" id="cd06267">
    <property type="entry name" value="PBP1_LacI_sugar_binding-like"/>
    <property type="match status" value="1"/>
</dbReference>
<evidence type="ECO:0000256" key="3">
    <source>
        <dbReference type="ARBA" id="ARBA00023163"/>
    </source>
</evidence>
<dbReference type="InterPro" id="IPR046335">
    <property type="entry name" value="LacI/GalR-like_sensor"/>
</dbReference>